<dbReference type="Pfam" id="PF07934">
    <property type="entry name" value="OGG_N"/>
    <property type="match status" value="1"/>
</dbReference>
<evidence type="ECO:0000313" key="11">
    <source>
        <dbReference type="EMBL" id="AOT69973.1"/>
    </source>
</evidence>
<dbReference type="OrthoDB" id="9798522at2"/>
<comment type="similarity">
    <text evidence="1">Belongs to the type-1 OGG1 family.</text>
</comment>
<evidence type="ECO:0000256" key="2">
    <source>
        <dbReference type="ARBA" id="ARBA00012720"/>
    </source>
</evidence>
<dbReference type="SMART" id="SM00478">
    <property type="entry name" value="ENDO3c"/>
    <property type="match status" value="1"/>
</dbReference>
<sequence length="300" mass="34666">MKYNIQQVKDAVVIKGVQDFELPHIFECGQCFRWWREDDGSYTMTAKGKVINLCRRENSLIIHPTTLEEFHQVWYSYFDMDRDYGTIKKVLSENDPVMEKATAFGHGIRILRQDPWETLISFIISSNRGISMIQKSIEDLSLRYGTYIGEYRGRKYYDFPKPQALLNQTVEAIRLSKTGYRAKYIVDAAAVAAENQIELYQVHNLSTENARKTLLRISGVGPKVADCILLFSMDKQDAFPIDTWVKRVMEFFYVPQGIPLNQLQDYAGKRFGAYAGFAQQYLFYYARELGIGKGGQGRNF</sequence>
<dbReference type="InterPro" id="IPR012904">
    <property type="entry name" value="OGG_N"/>
</dbReference>
<evidence type="ECO:0000256" key="1">
    <source>
        <dbReference type="ARBA" id="ARBA00010679"/>
    </source>
</evidence>
<dbReference type="RefSeq" id="WP_069976211.1">
    <property type="nucleotide sequence ID" value="NZ_CP017269.1"/>
</dbReference>
<evidence type="ECO:0000256" key="5">
    <source>
        <dbReference type="ARBA" id="ARBA00023204"/>
    </source>
</evidence>
<dbReference type="Gene3D" id="1.10.1670.10">
    <property type="entry name" value="Helix-hairpin-Helix base-excision DNA repair enzymes (C-terminal)"/>
    <property type="match status" value="1"/>
</dbReference>
<dbReference type="Gene3D" id="3.30.310.260">
    <property type="match status" value="1"/>
</dbReference>
<dbReference type="STRING" id="1424294.Gferi_10480"/>
<keyword evidence="3" id="KW-0227">DNA damage</keyword>
<keyword evidence="6" id="KW-0456">Lyase</keyword>
<keyword evidence="7" id="KW-0511">Multifunctional enzyme</keyword>
<dbReference type="InterPro" id="IPR052054">
    <property type="entry name" value="Oxidative_DNA_repair_enzyme"/>
</dbReference>
<evidence type="ECO:0000256" key="3">
    <source>
        <dbReference type="ARBA" id="ARBA00022763"/>
    </source>
</evidence>
<evidence type="ECO:0000256" key="8">
    <source>
        <dbReference type="ARBA" id="ARBA00023295"/>
    </source>
</evidence>
<dbReference type="GO" id="GO:0003684">
    <property type="term" value="F:damaged DNA binding"/>
    <property type="evidence" value="ECO:0007669"/>
    <property type="project" value="InterPro"/>
</dbReference>
<dbReference type="GO" id="GO:0006289">
    <property type="term" value="P:nucleotide-excision repair"/>
    <property type="evidence" value="ECO:0007669"/>
    <property type="project" value="InterPro"/>
</dbReference>
<dbReference type="GO" id="GO:0008534">
    <property type="term" value="F:oxidized purine nucleobase lesion DNA N-glycosylase activity"/>
    <property type="evidence" value="ECO:0007669"/>
    <property type="project" value="InterPro"/>
</dbReference>
<evidence type="ECO:0000256" key="4">
    <source>
        <dbReference type="ARBA" id="ARBA00022801"/>
    </source>
</evidence>
<dbReference type="Proteomes" id="UP000095743">
    <property type="component" value="Chromosome"/>
</dbReference>
<dbReference type="CDD" id="cd00056">
    <property type="entry name" value="ENDO3c"/>
    <property type="match status" value="1"/>
</dbReference>
<comment type="catalytic activity">
    <reaction evidence="9">
        <text>2'-deoxyribonucleotide-(2'-deoxyribose 5'-phosphate)-2'-deoxyribonucleotide-DNA = a 3'-end 2'-deoxyribonucleotide-(2,3-dehydro-2,3-deoxyribose 5'-phosphate)-DNA + a 5'-end 5'-phospho-2'-deoxyribonucleoside-DNA + H(+)</text>
        <dbReference type="Rhea" id="RHEA:66592"/>
        <dbReference type="Rhea" id="RHEA-COMP:13180"/>
        <dbReference type="Rhea" id="RHEA-COMP:16897"/>
        <dbReference type="Rhea" id="RHEA-COMP:17067"/>
        <dbReference type="ChEBI" id="CHEBI:15378"/>
        <dbReference type="ChEBI" id="CHEBI:136412"/>
        <dbReference type="ChEBI" id="CHEBI:157695"/>
        <dbReference type="ChEBI" id="CHEBI:167181"/>
        <dbReference type="EC" id="4.2.99.18"/>
    </reaction>
</comment>
<evidence type="ECO:0000256" key="7">
    <source>
        <dbReference type="ARBA" id="ARBA00023268"/>
    </source>
</evidence>
<keyword evidence="12" id="KW-1185">Reference proteome</keyword>
<evidence type="ECO:0000256" key="9">
    <source>
        <dbReference type="ARBA" id="ARBA00044632"/>
    </source>
</evidence>
<dbReference type="SUPFAM" id="SSF48150">
    <property type="entry name" value="DNA-glycosylase"/>
    <property type="match status" value="1"/>
</dbReference>
<dbReference type="EC" id="4.2.99.18" evidence="2"/>
<keyword evidence="8" id="KW-0326">Glycosidase</keyword>
<dbReference type="InterPro" id="IPR011257">
    <property type="entry name" value="DNA_glycosylase"/>
</dbReference>
<dbReference type="PANTHER" id="PTHR10242:SF2">
    <property type="entry name" value="N-GLYCOSYLASE_DNA LYASE"/>
    <property type="match status" value="1"/>
</dbReference>
<dbReference type="InterPro" id="IPR023170">
    <property type="entry name" value="HhH_base_excis_C"/>
</dbReference>
<dbReference type="AlphaFoldDB" id="A0A1D8GGF3"/>
<protein>
    <recommendedName>
        <fullName evidence="2">DNA-(apurinic or apyrimidinic site) lyase</fullName>
        <ecNumber evidence="2">4.2.99.18</ecNumber>
    </recommendedName>
</protein>
<dbReference type="SUPFAM" id="SSF55945">
    <property type="entry name" value="TATA-box binding protein-like"/>
    <property type="match status" value="1"/>
</dbReference>
<dbReference type="InterPro" id="IPR003265">
    <property type="entry name" value="HhH-GPD_domain"/>
</dbReference>
<evidence type="ECO:0000256" key="6">
    <source>
        <dbReference type="ARBA" id="ARBA00023239"/>
    </source>
</evidence>
<feature type="domain" description="HhH-GPD" evidence="10">
    <location>
        <begin position="132"/>
        <end position="287"/>
    </location>
</feature>
<dbReference type="GO" id="GO:0140078">
    <property type="term" value="F:class I DNA-(apurinic or apyrimidinic site) endonuclease activity"/>
    <property type="evidence" value="ECO:0007669"/>
    <property type="project" value="UniProtKB-EC"/>
</dbReference>
<evidence type="ECO:0000313" key="12">
    <source>
        <dbReference type="Proteomes" id="UP000095743"/>
    </source>
</evidence>
<dbReference type="GO" id="GO:0006284">
    <property type="term" value="P:base-excision repair"/>
    <property type="evidence" value="ECO:0007669"/>
    <property type="project" value="InterPro"/>
</dbReference>
<accession>A0A1D8GGF3</accession>
<name>A0A1D8GGF3_9FIRM</name>
<organism evidence="11 12">
    <name type="scientific">Geosporobacter ferrireducens</name>
    <dbReference type="NCBI Taxonomy" id="1424294"/>
    <lineage>
        <taxon>Bacteria</taxon>
        <taxon>Bacillati</taxon>
        <taxon>Bacillota</taxon>
        <taxon>Clostridia</taxon>
        <taxon>Peptostreptococcales</taxon>
        <taxon>Thermotaleaceae</taxon>
        <taxon>Geosporobacter</taxon>
    </lineage>
</organism>
<keyword evidence="5" id="KW-0234">DNA repair</keyword>
<gene>
    <name evidence="11" type="ORF">Gferi_10480</name>
</gene>
<proteinExistence type="inferred from homology"/>
<reference evidence="11 12" key="1">
    <citation type="submission" date="2016-09" db="EMBL/GenBank/DDBJ databases">
        <title>Genomic analysis reveals versatility of anaerobic energy metabolism of Geosporobacter ferrireducens IRF9 of phylum Firmicutes.</title>
        <authorList>
            <person name="Kim S.-J."/>
        </authorList>
    </citation>
    <scope>NUCLEOTIDE SEQUENCE [LARGE SCALE GENOMIC DNA]</scope>
    <source>
        <strain evidence="11 12">IRF9</strain>
    </source>
</reference>
<dbReference type="KEGG" id="gfe:Gferi_10480"/>
<dbReference type="EMBL" id="CP017269">
    <property type="protein sequence ID" value="AOT69973.1"/>
    <property type="molecule type" value="Genomic_DNA"/>
</dbReference>
<dbReference type="Gene3D" id="1.10.340.30">
    <property type="entry name" value="Hypothetical protein, domain 2"/>
    <property type="match status" value="1"/>
</dbReference>
<keyword evidence="4" id="KW-0378">Hydrolase</keyword>
<evidence type="ECO:0000259" key="10">
    <source>
        <dbReference type="SMART" id="SM00478"/>
    </source>
</evidence>
<dbReference type="PANTHER" id="PTHR10242">
    <property type="entry name" value="8-OXOGUANINE DNA GLYCOSYLASE"/>
    <property type="match status" value="1"/>
</dbReference>